<sequence length="93" mass="10351">MMGLHGSAMVLGVGVGWRSAPRWPAVIDATAPTWAVSARRLHRFVHHGVRRARVLLSPLEEHPHGRPVQPASFASRPRPSTRSSSLRAYEKRK</sequence>
<gene>
    <name evidence="2" type="ORF">DLJ59_24685</name>
</gene>
<proteinExistence type="predicted"/>
<evidence type="ECO:0000256" key="1">
    <source>
        <dbReference type="SAM" id="MobiDB-lite"/>
    </source>
</evidence>
<name>A0A3N9WES5_9ACTN</name>
<evidence type="ECO:0000313" key="3">
    <source>
        <dbReference type="Proteomes" id="UP000282312"/>
    </source>
</evidence>
<dbReference type="AlphaFoldDB" id="A0A3N9WES5"/>
<keyword evidence="3" id="KW-1185">Reference proteome</keyword>
<organism evidence="2 3">
    <name type="scientific">Micromonospora inaquosa</name>
    <dbReference type="NCBI Taxonomy" id="2203716"/>
    <lineage>
        <taxon>Bacteria</taxon>
        <taxon>Bacillati</taxon>
        <taxon>Actinomycetota</taxon>
        <taxon>Actinomycetes</taxon>
        <taxon>Micromonosporales</taxon>
        <taxon>Micromonosporaceae</taxon>
        <taxon>Micromonospora</taxon>
    </lineage>
</organism>
<accession>A0A3N9WES5</accession>
<evidence type="ECO:0000313" key="2">
    <source>
        <dbReference type="EMBL" id="RQW99385.1"/>
    </source>
</evidence>
<reference evidence="2 3" key="1">
    <citation type="submission" date="2018-05" db="EMBL/GenBank/DDBJ databases">
        <title>Micromonospora from Atacama Desert.</title>
        <authorList>
            <person name="Carro L."/>
            <person name="Goodfellow M."/>
            <person name="Klenk H.-P."/>
        </authorList>
    </citation>
    <scope>NUCLEOTIDE SEQUENCE [LARGE SCALE GENOMIC DNA]</scope>
    <source>
        <strain evidence="2 3">LB39</strain>
    </source>
</reference>
<dbReference type="Proteomes" id="UP000282312">
    <property type="component" value="Unassembled WGS sequence"/>
</dbReference>
<dbReference type="EMBL" id="QGSZ01000270">
    <property type="protein sequence ID" value="RQW99385.1"/>
    <property type="molecule type" value="Genomic_DNA"/>
</dbReference>
<feature type="compositionally biased region" description="Low complexity" evidence="1">
    <location>
        <begin position="70"/>
        <end position="87"/>
    </location>
</feature>
<protein>
    <submittedName>
        <fullName evidence="2">Uncharacterized protein</fullName>
    </submittedName>
</protein>
<comment type="caution">
    <text evidence="2">The sequence shown here is derived from an EMBL/GenBank/DDBJ whole genome shotgun (WGS) entry which is preliminary data.</text>
</comment>
<feature type="region of interest" description="Disordered" evidence="1">
    <location>
        <begin position="58"/>
        <end position="93"/>
    </location>
</feature>